<evidence type="ECO:0000313" key="3">
    <source>
        <dbReference type="Proteomes" id="UP000288953"/>
    </source>
</evidence>
<accession>A0ABX5R8U0</accession>
<proteinExistence type="predicted"/>
<protein>
    <submittedName>
        <fullName evidence="2">Uncharacterized protein</fullName>
    </submittedName>
</protein>
<keyword evidence="1" id="KW-0472">Membrane</keyword>
<name>A0ABX5R8U0_9PSED</name>
<evidence type="ECO:0000313" key="2">
    <source>
        <dbReference type="EMBL" id="QAX82060.1"/>
    </source>
</evidence>
<keyword evidence="1" id="KW-1133">Transmembrane helix</keyword>
<dbReference type="EMBL" id="CP026512">
    <property type="protein sequence ID" value="QAX82060.1"/>
    <property type="molecule type" value="Genomic_DNA"/>
</dbReference>
<evidence type="ECO:0000256" key="1">
    <source>
        <dbReference type="SAM" id="Phobius"/>
    </source>
</evidence>
<keyword evidence="1" id="KW-0812">Transmembrane</keyword>
<reference evidence="2 3" key="1">
    <citation type="journal article" date="2018" name="Genome Biol. Evol.">
        <title>Partnering With a Pest: Genomes of Hemlock Woolly Adelgid Symbionts Reveal Atypical Nutritional Provisioning Patterns in Dual-Obligate Bacteria.</title>
        <authorList>
            <person name="Weglarz K.M."/>
            <person name="Havill N.P."/>
            <person name="Burke G.R."/>
            <person name="von Dohlen C.D."/>
        </authorList>
    </citation>
    <scope>NUCLEOTIDE SEQUENCE [LARGE SCALE GENOMIC DNA]</scope>
    <source>
        <strain evidence="2 3">HWA_ENA</strain>
    </source>
</reference>
<feature type="transmembrane region" description="Helical" evidence="1">
    <location>
        <begin position="41"/>
        <end position="60"/>
    </location>
</feature>
<gene>
    <name evidence="2" type="ORF">C3B55_00740</name>
</gene>
<feature type="transmembrane region" description="Helical" evidence="1">
    <location>
        <begin position="12"/>
        <end position="29"/>
    </location>
</feature>
<sequence length="67" mass="7766">MQPNFNSYLTNYFLADILRLIYFAITSKLEQHVDYALTFRFTVYMLSITSTIFVISIVALNSETSKS</sequence>
<organism evidence="2 3">
    <name type="scientific">Candidatus Pseudomonas adelgestsugas</name>
    <dbReference type="NCBI Taxonomy" id="1302376"/>
    <lineage>
        <taxon>Bacteria</taxon>
        <taxon>Pseudomonadati</taxon>
        <taxon>Pseudomonadota</taxon>
        <taxon>Gammaproteobacteria</taxon>
        <taxon>Pseudomonadales</taxon>
        <taxon>Pseudomonadaceae</taxon>
        <taxon>Pseudomonas</taxon>
    </lineage>
</organism>
<dbReference type="Proteomes" id="UP000288953">
    <property type="component" value="Chromosome"/>
</dbReference>
<keyword evidence="3" id="KW-1185">Reference proteome</keyword>